<proteinExistence type="predicted"/>
<dbReference type="PANTHER" id="PTHR19857">
    <property type="entry name" value="MITOCHONDRIAL DIVISION PROTEIN 1-RELATED"/>
    <property type="match status" value="1"/>
</dbReference>
<sequence>MCTLVGTLDGHKDSINATQFSPNGAYLASGGEDGLLLIHSVNNWRPLLRFVDASPITSLVWHPTIQRLLFCGCNSGDIHMIRFSASGMFKSQQDVRISLNETQDEIHCMAHHRRKNLLAVGCGQDVFMINYEIRGEGKSSWVVTSKTSFPPPPRPPGSSGFLSNPLARSISFLKADCLLIAYLDHRIVWLLGPEDFSSHLAYHAKGMSNVRLVPRASYAVNAEIYHRGRAAVSPNESKLAVTNLFDGVDVYSMADQSRLNSVSVDVKENVSTAVAFLSDNTVVFGGGSGVAYIAEGTPLMVTRILRHGGMSFFLSVGSVLIWWSRRRSCPGPGKVLAIIHAFCTLCWGKCLIATGTSEQQERTAVRIWKMDHPDGIRSFLSWVHIHFILLTLVCLSCRAGKRSYFFDLAATIYPGSIEPPEHLYNLGPTQDRLAHATDFQHLGNYRVRRSPKLSADSRHHTRETRIVLLSLRTCHFAQRRGSTLNESPGTPPQGYGRLLDRANRQIARDKKHDPDPFLKPGTATPNS</sequence>
<dbReference type="AlphaFoldDB" id="A0A9P6HJE1"/>
<dbReference type="SMART" id="SM00320">
    <property type="entry name" value="WD40"/>
    <property type="match status" value="4"/>
</dbReference>
<accession>A0A9P6HJE1</accession>
<reference evidence="5" key="2">
    <citation type="submission" date="2020-11" db="EMBL/GenBank/DDBJ databases">
        <authorList>
            <consortium name="DOE Joint Genome Institute"/>
            <person name="Kuo A."/>
            <person name="Miyauchi S."/>
            <person name="Kiss E."/>
            <person name="Drula E."/>
            <person name="Kohler A."/>
            <person name="Sanchez-Garcia M."/>
            <person name="Andreopoulos B."/>
            <person name="Barry K.W."/>
            <person name="Bonito G."/>
            <person name="Buee M."/>
            <person name="Carver A."/>
            <person name="Chen C."/>
            <person name="Cichocki N."/>
            <person name="Clum A."/>
            <person name="Culley D."/>
            <person name="Crous P.W."/>
            <person name="Fauchery L."/>
            <person name="Girlanda M."/>
            <person name="Hayes R."/>
            <person name="Keri Z."/>
            <person name="Labutti K."/>
            <person name="Lipzen A."/>
            <person name="Lombard V."/>
            <person name="Magnuson J."/>
            <person name="Maillard F."/>
            <person name="Morin E."/>
            <person name="Murat C."/>
            <person name="Nolan M."/>
            <person name="Ohm R."/>
            <person name="Pangilinan J."/>
            <person name="Pereira M."/>
            <person name="Perotto S."/>
            <person name="Peter M."/>
            <person name="Riley R."/>
            <person name="Sitrit Y."/>
            <person name="Stielow B."/>
            <person name="Szollosi G."/>
            <person name="Zifcakova L."/>
            <person name="Stursova M."/>
            <person name="Spatafora J.W."/>
            <person name="Tedersoo L."/>
            <person name="Vaario L.-M."/>
            <person name="Yamada A."/>
            <person name="Yan M."/>
            <person name="Wang P."/>
            <person name="Xu J."/>
            <person name="Bruns T."/>
            <person name="Baldrian P."/>
            <person name="Vilgalys R."/>
            <person name="Henrissat B."/>
            <person name="Grigoriev I.V."/>
            <person name="Hibbett D."/>
            <person name="Nagy L.G."/>
            <person name="Martin F.M."/>
        </authorList>
    </citation>
    <scope>NUCLEOTIDE SEQUENCE</scope>
    <source>
        <strain evidence="5">UH-Tt-Lm1</strain>
    </source>
</reference>
<protein>
    <submittedName>
        <fullName evidence="5">WD40-repeat-containing domain protein</fullName>
    </submittedName>
</protein>
<keyword evidence="1 3" id="KW-0853">WD repeat</keyword>
<feature type="repeat" description="WD" evidence="3">
    <location>
        <begin position="8"/>
        <end position="49"/>
    </location>
</feature>
<gene>
    <name evidence="5" type="ORF">BJ322DRAFT_1184343</name>
</gene>
<evidence type="ECO:0000256" key="4">
    <source>
        <dbReference type="SAM" id="MobiDB-lite"/>
    </source>
</evidence>
<feature type="region of interest" description="Disordered" evidence="4">
    <location>
        <begin position="480"/>
        <end position="527"/>
    </location>
</feature>
<dbReference type="PANTHER" id="PTHR19857:SF21">
    <property type="entry name" value="ANAPHASE-PROMOTING COMPLEX SUBUNIT 4 WD40 DOMAIN-CONTAINING PROTEIN"/>
    <property type="match status" value="1"/>
</dbReference>
<evidence type="ECO:0000256" key="1">
    <source>
        <dbReference type="ARBA" id="ARBA00022574"/>
    </source>
</evidence>
<evidence type="ECO:0000256" key="2">
    <source>
        <dbReference type="ARBA" id="ARBA00022737"/>
    </source>
</evidence>
<keyword evidence="6" id="KW-1185">Reference proteome</keyword>
<dbReference type="SUPFAM" id="SSF50978">
    <property type="entry name" value="WD40 repeat-like"/>
    <property type="match status" value="1"/>
</dbReference>
<dbReference type="InterPro" id="IPR015943">
    <property type="entry name" value="WD40/YVTN_repeat-like_dom_sf"/>
</dbReference>
<dbReference type="InterPro" id="IPR051179">
    <property type="entry name" value="WD_repeat_multifunction"/>
</dbReference>
<dbReference type="Gene3D" id="2.130.10.10">
    <property type="entry name" value="YVTN repeat-like/Quinoprotein amine dehydrogenase"/>
    <property type="match status" value="1"/>
</dbReference>
<dbReference type="Proteomes" id="UP000736335">
    <property type="component" value="Unassembled WGS sequence"/>
</dbReference>
<dbReference type="InterPro" id="IPR001680">
    <property type="entry name" value="WD40_rpt"/>
</dbReference>
<dbReference type="EMBL" id="WIUZ02000005">
    <property type="protein sequence ID" value="KAF9786639.1"/>
    <property type="molecule type" value="Genomic_DNA"/>
</dbReference>
<organism evidence="5 6">
    <name type="scientific">Thelephora terrestris</name>
    <dbReference type="NCBI Taxonomy" id="56493"/>
    <lineage>
        <taxon>Eukaryota</taxon>
        <taxon>Fungi</taxon>
        <taxon>Dikarya</taxon>
        <taxon>Basidiomycota</taxon>
        <taxon>Agaricomycotina</taxon>
        <taxon>Agaricomycetes</taxon>
        <taxon>Thelephorales</taxon>
        <taxon>Thelephoraceae</taxon>
        <taxon>Thelephora</taxon>
    </lineage>
</organism>
<evidence type="ECO:0000313" key="5">
    <source>
        <dbReference type="EMBL" id="KAF9786639.1"/>
    </source>
</evidence>
<evidence type="ECO:0000256" key="3">
    <source>
        <dbReference type="PROSITE-ProRule" id="PRU00221"/>
    </source>
</evidence>
<dbReference type="OrthoDB" id="3238562at2759"/>
<reference evidence="5" key="1">
    <citation type="journal article" date="2020" name="Nat. Commun.">
        <title>Large-scale genome sequencing of mycorrhizal fungi provides insights into the early evolution of symbiotic traits.</title>
        <authorList>
            <person name="Miyauchi S."/>
            <person name="Kiss E."/>
            <person name="Kuo A."/>
            <person name="Drula E."/>
            <person name="Kohler A."/>
            <person name="Sanchez-Garcia M."/>
            <person name="Morin E."/>
            <person name="Andreopoulos B."/>
            <person name="Barry K.W."/>
            <person name="Bonito G."/>
            <person name="Buee M."/>
            <person name="Carver A."/>
            <person name="Chen C."/>
            <person name="Cichocki N."/>
            <person name="Clum A."/>
            <person name="Culley D."/>
            <person name="Crous P.W."/>
            <person name="Fauchery L."/>
            <person name="Girlanda M."/>
            <person name="Hayes R.D."/>
            <person name="Keri Z."/>
            <person name="LaButti K."/>
            <person name="Lipzen A."/>
            <person name="Lombard V."/>
            <person name="Magnuson J."/>
            <person name="Maillard F."/>
            <person name="Murat C."/>
            <person name="Nolan M."/>
            <person name="Ohm R.A."/>
            <person name="Pangilinan J."/>
            <person name="Pereira M.F."/>
            <person name="Perotto S."/>
            <person name="Peter M."/>
            <person name="Pfister S."/>
            <person name="Riley R."/>
            <person name="Sitrit Y."/>
            <person name="Stielow J.B."/>
            <person name="Szollosi G."/>
            <person name="Zifcakova L."/>
            <person name="Stursova M."/>
            <person name="Spatafora J.W."/>
            <person name="Tedersoo L."/>
            <person name="Vaario L.M."/>
            <person name="Yamada A."/>
            <person name="Yan M."/>
            <person name="Wang P."/>
            <person name="Xu J."/>
            <person name="Bruns T."/>
            <person name="Baldrian P."/>
            <person name="Vilgalys R."/>
            <person name="Dunand C."/>
            <person name="Henrissat B."/>
            <person name="Grigoriev I.V."/>
            <person name="Hibbett D."/>
            <person name="Nagy L.G."/>
            <person name="Martin F.M."/>
        </authorList>
    </citation>
    <scope>NUCLEOTIDE SEQUENCE</scope>
    <source>
        <strain evidence="5">UH-Tt-Lm1</strain>
    </source>
</reference>
<comment type="caution">
    <text evidence="5">The sequence shown here is derived from an EMBL/GenBank/DDBJ whole genome shotgun (WGS) entry which is preliminary data.</text>
</comment>
<dbReference type="Pfam" id="PF00400">
    <property type="entry name" value="WD40"/>
    <property type="match status" value="1"/>
</dbReference>
<dbReference type="PROSITE" id="PS50082">
    <property type="entry name" value="WD_REPEATS_2"/>
    <property type="match status" value="1"/>
</dbReference>
<dbReference type="InterPro" id="IPR036322">
    <property type="entry name" value="WD40_repeat_dom_sf"/>
</dbReference>
<evidence type="ECO:0000313" key="6">
    <source>
        <dbReference type="Proteomes" id="UP000736335"/>
    </source>
</evidence>
<name>A0A9P6HJE1_9AGAM</name>
<dbReference type="PROSITE" id="PS50294">
    <property type="entry name" value="WD_REPEATS_REGION"/>
    <property type="match status" value="1"/>
</dbReference>
<keyword evidence="2" id="KW-0677">Repeat</keyword>
<feature type="compositionally biased region" description="Basic and acidic residues" evidence="4">
    <location>
        <begin position="498"/>
        <end position="516"/>
    </location>
</feature>